<keyword evidence="1" id="KW-0472">Membrane</keyword>
<organism evidence="2 3">
    <name type="scientific">SAR86 cluster bacterium</name>
    <dbReference type="NCBI Taxonomy" id="2030880"/>
    <lineage>
        <taxon>Bacteria</taxon>
        <taxon>Pseudomonadati</taxon>
        <taxon>Pseudomonadota</taxon>
        <taxon>Gammaproteobacteria</taxon>
        <taxon>SAR86 cluster</taxon>
    </lineage>
</organism>
<dbReference type="Proteomes" id="UP000754644">
    <property type="component" value="Unassembled WGS sequence"/>
</dbReference>
<keyword evidence="1" id="KW-0812">Transmembrane</keyword>
<keyword evidence="1" id="KW-1133">Transmembrane helix</keyword>
<dbReference type="EMBL" id="JABMOJ010000367">
    <property type="protein sequence ID" value="NQV65658.1"/>
    <property type="molecule type" value="Genomic_DNA"/>
</dbReference>
<proteinExistence type="predicted"/>
<reference evidence="2" key="1">
    <citation type="submission" date="2020-05" db="EMBL/GenBank/DDBJ databases">
        <title>Sulfur intermediates as new biogeochemical hubs in an aquatic model microbial ecosystem.</title>
        <authorList>
            <person name="Vigneron A."/>
        </authorList>
    </citation>
    <scope>NUCLEOTIDE SEQUENCE</scope>
    <source>
        <strain evidence="2">Bin.250</strain>
    </source>
</reference>
<name>A0A972VWN3_9GAMM</name>
<protein>
    <submittedName>
        <fullName evidence="2">Uncharacterized protein</fullName>
    </submittedName>
</protein>
<sequence length="185" mass="20536">MISVQILAIAYAVMGALLLYLLIATRRTVSFKIFLVILVSGLYVGTYLGLKDLQGWPVTEELPQHFRLHWAMISDPDKSQKTTGSIYLWIQPTAPTGKLVAEPRAYHLPYDVNMAEKVQNALRQIDEGQTVEGQLSRVELAPAAQADTTIIKVDPNLKPVSAVQERETGLQFKALPRTSLPPKGR</sequence>
<evidence type="ECO:0000256" key="1">
    <source>
        <dbReference type="SAM" id="Phobius"/>
    </source>
</evidence>
<evidence type="ECO:0000313" key="2">
    <source>
        <dbReference type="EMBL" id="NQV65658.1"/>
    </source>
</evidence>
<feature type="transmembrane region" description="Helical" evidence="1">
    <location>
        <begin position="6"/>
        <end position="24"/>
    </location>
</feature>
<dbReference type="AlphaFoldDB" id="A0A972VWN3"/>
<accession>A0A972VWN3</accession>
<gene>
    <name evidence="2" type="ORF">HQ497_09870</name>
</gene>
<evidence type="ECO:0000313" key="3">
    <source>
        <dbReference type="Proteomes" id="UP000754644"/>
    </source>
</evidence>
<feature type="transmembrane region" description="Helical" evidence="1">
    <location>
        <begin position="31"/>
        <end position="50"/>
    </location>
</feature>
<comment type="caution">
    <text evidence="2">The sequence shown here is derived from an EMBL/GenBank/DDBJ whole genome shotgun (WGS) entry which is preliminary data.</text>
</comment>